<sequence>MKLKVQLDAKGEWQAVEPPREMVETIEAAERPPTPDDPRASSWRQIPPFGGA</sequence>
<evidence type="ECO:0000256" key="1">
    <source>
        <dbReference type="SAM" id="MobiDB-lite"/>
    </source>
</evidence>
<gene>
    <name evidence="2" type="ORF">OM076_30665</name>
</gene>
<dbReference type="RefSeq" id="WP_270043922.1">
    <property type="nucleotide sequence ID" value="NZ_JAPDOD010000036.1"/>
</dbReference>
<organism evidence="2 3">
    <name type="scientific">Solirubrobacter ginsenosidimutans</name>
    <dbReference type="NCBI Taxonomy" id="490573"/>
    <lineage>
        <taxon>Bacteria</taxon>
        <taxon>Bacillati</taxon>
        <taxon>Actinomycetota</taxon>
        <taxon>Thermoleophilia</taxon>
        <taxon>Solirubrobacterales</taxon>
        <taxon>Solirubrobacteraceae</taxon>
        <taxon>Solirubrobacter</taxon>
    </lineage>
</organism>
<dbReference type="EMBL" id="JAPDOD010000036">
    <property type="protein sequence ID" value="MDA0164670.1"/>
    <property type="molecule type" value="Genomic_DNA"/>
</dbReference>
<evidence type="ECO:0000313" key="3">
    <source>
        <dbReference type="Proteomes" id="UP001149140"/>
    </source>
</evidence>
<comment type="caution">
    <text evidence="2">The sequence shown here is derived from an EMBL/GenBank/DDBJ whole genome shotgun (WGS) entry which is preliminary data.</text>
</comment>
<reference evidence="2" key="1">
    <citation type="submission" date="2022-10" db="EMBL/GenBank/DDBJ databases">
        <title>The WGS of Solirubrobacter ginsenosidimutans DSM 21036.</title>
        <authorList>
            <person name="Jiang Z."/>
        </authorList>
    </citation>
    <scope>NUCLEOTIDE SEQUENCE</scope>
    <source>
        <strain evidence="2">DSM 21036</strain>
    </source>
</reference>
<protein>
    <submittedName>
        <fullName evidence="2">Uncharacterized protein</fullName>
    </submittedName>
</protein>
<keyword evidence="3" id="KW-1185">Reference proteome</keyword>
<dbReference type="Proteomes" id="UP001149140">
    <property type="component" value="Unassembled WGS sequence"/>
</dbReference>
<accession>A0A9X3S2J1</accession>
<dbReference type="AlphaFoldDB" id="A0A9X3S2J1"/>
<evidence type="ECO:0000313" key="2">
    <source>
        <dbReference type="EMBL" id="MDA0164670.1"/>
    </source>
</evidence>
<feature type="compositionally biased region" description="Basic and acidic residues" evidence="1">
    <location>
        <begin position="18"/>
        <end position="39"/>
    </location>
</feature>
<name>A0A9X3S2J1_9ACTN</name>
<proteinExistence type="predicted"/>
<feature type="region of interest" description="Disordered" evidence="1">
    <location>
        <begin position="15"/>
        <end position="52"/>
    </location>
</feature>